<sequence>MDSFEHRTGEGGSTQQLEEKKITWCHRMRTTRDHAEIPEIMELLGLDGHGHPIKDSVLWEKTINKRKGTGLSMASKMNELTAAQKA</sequence>
<reference evidence="1" key="1">
    <citation type="submission" date="2022-08" db="EMBL/GenBank/DDBJ databases">
        <title>Genome Sequence of Lecanicillium fungicola.</title>
        <authorList>
            <person name="Buettner E."/>
        </authorList>
    </citation>
    <scope>NUCLEOTIDE SEQUENCE</scope>
    <source>
        <strain evidence="1">Babe33</strain>
    </source>
</reference>
<comment type="caution">
    <text evidence="1">The sequence shown here is derived from an EMBL/GenBank/DDBJ whole genome shotgun (WGS) entry which is preliminary data.</text>
</comment>
<accession>A0ACC1MBD4</accession>
<proteinExistence type="predicted"/>
<evidence type="ECO:0000313" key="2">
    <source>
        <dbReference type="Proteomes" id="UP001143910"/>
    </source>
</evidence>
<name>A0ACC1MBD4_9HYPO</name>
<protein>
    <submittedName>
        <fullName evidence="1">Uncharacterized protein</fullName>
    </submittedName>
</protein>
<gene>
    <name evidence="1" type="ORF">NQ176_g11234</name>
</gene>
<organism evidence="1 2">
    <name type="scientific">Zarea fungicola</name>
    <dbReference type="NCBI Taxonomy" id="93591"/>
    <lineage>
        <taxon>Eukaryota</taxon>
        <taxon>Fungi</taxon>
        <taxon>Dikarya</taxon>
        <taxon>Ascomycota</taxon>
        <taxon>Pezizomycotina</taxon>
        <taxon>Sordariomycetes</taxon>
        <taxon>Hypocreomycetidae</taxon>
        <taxon>Hypocreales</taxon>
        <taxon>Cordycipitaceae</taxon>
        <taxon>Zarea</taxon>
    </lineage>
</organism>
<evidence type="ECO:0000313" key="1">
    <source>
        <dbReference type="EMBL" id="KAJ2957636.1"/>
    </source>
</evidence>
<keyword evidence="2" id="KW-1185">Reference proteome</keyword>
<dbReference type="Proteomes" id="UP001143910">
    <property type="component" value="Unassembled WGS sequence"/>
</dbReference>
<dbReference type="EMBL" id="JANJQO010003634">
    <property type="protein sequence ID" value="KAJ2957636.1"/>
    <property type="molecule type" value="Genomic_DNA"/>
</dbReference>